<organism evidence="2 3">
    <name type="scientific">Caenorhabditis nigoni</name>
    <dbReference type="NCBI Taxonomy" id="1611254"/>
    <lineage>
        <taxon>Eukaryota</taxon>
        <taxon>Metazoa</taxon>
        <taxon>Ecdysozoa</taxon>
        <taxon>Nematoda</taxon>
        <taxon>Chromadorea</taxon>
        <taxon>Rhabditida</taxon>
        <taxon>Rhabditina</taxon>
        <taxon>Rhabditomorpha</taxon>
        <taxon>Rhabditoidea</taxon>
        <taxon>Rhabditidae</taxon>
        <taxon>Peloderinae</taxon>
        <taxon>Caenorhabditis</taxon>
    </lineage>
</organism>
<proteinExistence type="predicted"/>
<evidence type="ECO:0000313" key="2">
    <source>
        <dbReference type="EMBL" id="PIC13618.1"/>
    </source>
</evidence>
<sequence>MNDDERKVLRRFFCPPANSVKVTQGDIHLTILQIIEHSHVPINRKKKKMNEIIIQLNPVAFSGPPLLIKRLLKLMGETELEIRIPNGSPGSSTCSTSLYSSPATSVTNTPSPTPATVSPPEYRLNKLSVLVMMEHERQIELGWITVKTVKEQKELGEPKRKRFKEKAFVL</sequence>
<evidence type="ECO:0000256" key="1">
    <source>
        <dbReference type="SAM" id="MobiDB-lite"/>
    </source>
</evidence>
<keyword evidence="3" id="KW-1185">Reference proteome</keyword>
<comment type="caution">
    <text evidence="2">The sequence shown here is derived from an EMBL/GenBank/DDBJ whole genome shotgun (WGS) entry which is preliminary data.</text>
</comment>
<reference evidence="3" key="1">
    <citation type="submission" date="2017-10" db="EMBL/GenBank/DDBJ databases">
        <title>Rapid genome shrinkage in a self-fertile nematode reveals novel sperm competition proteins.</title>
        <authorList>
            <person name="Yin D."/>
            <person name="Schwarz E.M."/>
            <person name="Thomas C.G."/>
            <person name="Felde R.L."/>
            <person name="Korf I.F."/>
            <person name="Cutter A.D."/>
            <person name="Schartner C.M."/>
            <person name="Ralston E.J."/>
            <person name="Meyer B.J."/>
            <person name="Haag E.S."/>
        </authorList>
    </citation>
    <scope>NUCLEOTIDE SEQUENCE [LARGE SCALE GENOMIC DNA]</scope>
    <source>
        <strain evidence="3">JU1422</strain>
    </source>
</reference>
<name>A0A2G5SEX4_9PELO</name>
<accession>A0A2G5SEX4</accession>
<gene>
    <name evidence="2" type="ORF">B9Z55_027715</name>
</gene>
<protein>
    <submittedName>
        <fullName evidence="2">Uncharacterized protein</fullName>
    </submittedName>
</protein>
<dbReference type="EMBL" id="PDUG01000012">
    <property type="protein sequence ID" value="PIC13618.1"/>
    <property type="molecule type" value="Genomic_DNA"/>
</dbReference>
<dbReference type="Proteomes" id="UP000230233">
    <property type="component" value="Unassembled WGS sequence"/>
</dbReference>
<feature type="region of interest" description="Disordered" evidence="1">
    <location>
        <begin position="86"/>
        <end position="119"/>
    </location>
</feature>
<evidence type="ECO:0000313" key="3">
    <source>
        <dbReference type="Proteomes" id="UP000230233"/>
    </source>
</evidence>
<dbReference type="AlphaFoldDB" id="A0A2G5SEX4"/>
<feature type="compositionally biased region" description="Low complexity" evidence="1">
    <location>
        <begin position="87"/>
        <end position="119"/>
    </location>
</feature>